<keyword evidence="14" id="KW-1185">Reference proteome</keyword>
<dbReference type="InterPro" id="IPR051692">
    <property type="entry name" value="OMP-like"/>
</dbReference>
<keyword evidence="6 11" id="KW-0406">Ion transport</keyword>
<comment type="subcellular location">
    <subcellularLocation>
        <location evidence="11">Cell outer membrane</location>
        <topology evidence="11">Multi-pass membrane protein</topology>
    </subcellularLocation>
</comment>
<evidence type="ECO:0000256" key="1">
    <source>
        <dbReference type="ARBA" id="ARBA00009521"/>
    </source>
</evidence>
<name>A0ABY3VVC1_9HYPH</name>
<keyword evidence="5 11" id="KW-0732">Signal</keyword>
<keyword evidence="4 11" id="KW-0812">Transmembrane</keyword>
<reference evidence="13 14" key="1">
    <citation type="submission" date="2022-02" db="EMBL/GenBank/DDBJ databases">
        <title>Genomic structural plasticity of rodent-associated Bartonella in nature.</title>
        <authorList>
            <person name="Sousa K.C.M."/>
            <person name="Gutierrez R."/>
            <person name="Yahalomi D."/>
            <person name="Shalit T."/>
            <person name="Markus B."/>
            <person name="Nachum-Biala Y."/>
            <person name="Hawlena H."/>
            <person name="Marcos-Hadad E."/>
            <person name="Hazkani-Covo E."/>
            <person name="Neves H.R."/>
            <person name="Covo S."/>
            <person name="Harrus S."/>
        </authorList>
    </citation>
    <scope>NUCLEOTIDE SEQUENCE [LARGE SCALE GENOMIC DNA]</scope>
    <source>
        <strain evidence="13 14">B35_1_2</strain>
    </source>
</reference>
<comment type="similarity">
    <text evidence="10">Belongs to the Omp25/RopB family.</text>
</comment>
<feature type="compositionally biased region" description="Low complexity" evidence="12">
    <location>
        <begin position="207"/>
        <end position="228"/>
    </location>
</feature>
<evidence type="ECO:0000256" key="9">
    <source>
        <dbReference type="ARBA" id="ARBA00023237"/>
    </source>
</evidence>
<gene>
    <name evidence="13" type="ORF">MNL13_00700</name>
</gene>
<proteinExistence type="inferred from homology"/>
<sequence>MNTKRLITASIFSLISASTALAADVLIPHQTAPSTPSSTIVAPTFSWTGLYLGVQAGGFSSKSDMALVDQEKGFPLDKEFSPKLSGFAGGFYAGSNIDLGDSFIFGIDTDLMISGKKHTKTINIGTDDNVTVEKSVGRFRKSAGSSSTSSQTGTQTATSEQPAPAKPAAAAGAGTPAAAAGAGTPAAGAETSVKAAAEAGTSQTQPASAKSAEKAAASSASSTKSETSQPAVKASTSGQPSSAAARTVPSGGTLTLARSGSSNGSETKASNGTSGTQHGGHHSAHGSGHSNPHGASHPGGHGSGANSHGSHGASPHASRPHGAQSVQAADKSDSSVYGIEQMKKMASELGLEQGDEVETLNHTFKQNWGGATRVRIGFAADRFMPYLAGGIAYGQFQDTVSVSVKGEDGTVVSSRNLTDETKTMIGYTLGGGVDFSVLDNVIVRAEYRYSDFGKKKLAKEKLEINYKTNDFRVGVAYKF</sequence>
<feature type="signal peptide" evidence="11">
    <location>
        <begin position="1"/>
        <end position="22"/>
    </location>
</feature>
<keyword evidence="7 11" id="KW-0626">Porin</keyword>
<dbReference type="PANTHER" id="PTHR34001:SF3">
    <property type="entry name" value="BLL7405 PROTEIN"/>
    <property type="match status" value="1"/>
</dbReference>
<dbReference type="SUPFAM" id="SSF56925">
    <property type="entry name" value="OMPA-like"/>
    <property type="match status" value="2"/>
</dbReference>
<dbReference type="PANTHER" id="PTHR34001">
    <property type="entry name" value="BLL7405 PROTEIN"/>
    <property type="match status" value="1"/>
</dbReference>
<comment type="function">
    <text evidence="11">Forms passive diffusion pores that allow small molecular weight hydrophilic materials across the outer membrane.</text>
</comment>
<comment type="similarity">
    <text evidence="1 11">Belongs to the alphaproteobacteria porin family.</text>
</comment>
<evidence type="ECO:0000256" key="3">
    <source>
        <dbReference type="ARBA" id="ARBA00022452"/>
    </source>
</evidence>
<evidence type="ECO:0000313" key="13">
    <source>
        <dbReference type="EMBL" id="UNF29339.1"/>
    </source>
</evidence>
<feature type="chain" id="PRO_5044973751" description="Porin" evidence="11">
    <location>
        <begin position="23"/>
        <end position="479"/>
    </location>
</feature>
<feature type="compositionally biased region" description="Low complexity" evidence="12">
    <location>
        <begin position="304"/>
        <end position="317"/>
    </location>
</feature>
<dbReference type="Pfam" id="PF02530">
    <property type="entry name" value="Porin_2"/>
    <property type="match status" value="1"/>
</dbReference>
<protein>
    <recommendedName>
        <fullName evidence="11">Porin</fullName>
    </recommendedName>
</protein>
<dbReference type="EMBL" id="CP093033">
    <property type="protein sequence ID" value="UNF29339.1"/>
    <property type="molecule type" value="Genomic_DNA"/>
</dbReference>
<dbReference type="Proteomes" id="UP000829580">
    <property type="component" value="Chromosome"/>
</dbReference>
<comment type="domain">
    <text evidence="11">Consists of 16-stranded beta-barrel sheets, with large surface-exposed loops, that form a transmembrane pore at the center of each barrel. The pore is partially ocluded by a peptide loop that folds into the pore lumen.</text>
</comment>
<evidence type="ECO:0000256" key="11">
    <source>
        <dbReference type="RuleBase" id="RU364005"/>
    </source>
</evidence>
<dbReference type="Gene3D" id="2.40.160.20">
    <property type="match status" value="1"/>
</dbReference>
<dbReference type="InterPro" id="IPR003684">
    <property type="entry name" value="Porin_alphabac"/>
</dbReference>
<dbReference type="RefSeq" id="WP_241439247.1">
    <property type="nucleotide sequence ID" value="NZ_CP093033.1"/>
</dbReference>
<feature type="compositionally biased region" description="Low complexity" evidence="12">
    <location>
        <begin position="285"/>
        <end position="296"/>
    </location>
</feature>
<feature type="compositionally biased region" description="Low complexity" evidence="12">
    <location>
        <begin position="142"/>
        <end position="189"/>
    </location>
</feature>
<evidence type="ECO:0000256" key="8">
    <source>
        <dbReference type="ARBA" id="ARBA00023136"/>
    </source>
</evidence>
<evidence type="ECO:0000256" key="7">
    <source>
        <dbReference type="ARBA" id="ARBA00023114"/>
    </source>
</evidence>
<keyword evidence="8 11" id="KW-0472">Membrane</keyword>
<keyword evidence="3 11" id="KW-1134">Transmembrane beta strand</keyword>
<evidence type="ECO:0000256" key="6">
    <source>
        <dbReference type="ARBA" id="ARBA00023065"/>
    </source>
</evidence>
<evidence type="ECO:0000313" key="14">
    <source>
        <dbReference type="Proteomes" id="UP000829580"/>
    </source>
</evidence>
<organism evidence="13 14">
    <name type="scientific">Bartonella krasnovii</name>
    <dbReference type="NCBI Taxonomy" id="2267275"/>
    <lineage>
        <taxon>Bacteria</taxon>
        <taxon>Pseudomonadati</taxon>
        <taxon>Pseudomonadota</taxon>
        <taxon>Alphaproteobacteria</taxon>
        <taxon>Hyphomicrobiales</taxon>
        <taxon>Bartonellaceae</taxon>
        <taxon>Bartonella</taxon>
    </lineage>
</organism>
<dbReference type="InterPro" id="IPR011250">
    <property type="entry name" value="OMP/PagP_B-barrel"/>
</dbReference>
<keyword evidence="9 11" id="KW-0998">Cell outer membrane</keyword>
<evidence type="ECO:0000256" key="2">
    <source>
        <dbReference type="ARBA" id="ARBA00022448"/>
    </source>
</evidence>
<feature type="region of interest" description="Disordered" evidence="12">
    <location>
        <begin position="138"/>
        <end position="334"/>
    </location>
</feature>
<keyword evidence="2 11" id="KW-0813">Transport</keyword>
<evidence type="ECO:0000256" key="5">
    <source>
        <dbReference type="ARBA" id="ARBA00022729"/>
    </source>
</evidence>
<evidence type="ECO:0000256" key="10">
    <source>
        <dbReference type="ARBA" id="ARBA00038306"/>
    </source>
</evidence>
<feature type="compositionally biased region" description="Polar residues" evidence="12">
    <location>
        <begin position="234"/>
        <end position="269"/>
    </location>
</feature>
<accession>A0ABY3VVC1</accession>
<evidence type="ECO:0000256" key="4">
    <source>
        <dbReference type="ARBA" id="ARBA00022692"/>
    </source>
</evidence>
<evidence type="ECO:0000256" key="12">
    <source>
        <dbReference type="SAM" id="MobiDB-lite"/>
    </source>
</evidence>